<protein>
    <submittedName>
        <fullName evidence="1">Uncharacterized protein</fullName>
    </submittedName>
</protein>
<dbReference type="AlphaFoldDB" id="A0A814JQT9"/>
<gene>
    <name evidence="2" type="ORF">JXQ802_LOCUS29699</name>
    <name evidence="1" type="ORF">PYM288_LOCUS16681</name>
</gene>
<proteinExistence type="predicted"/>
<dbReference type="Proteomes" id="UP000663870">
    <property type="component" value="Unassembled WGS sequence"/>
</dbReference>
<comment type="caution">
    <text evidence="1">The sequence shown here is derived from an EMBL/GenBank/DDBJ whole genome shotgun (WGS) entry which is preliminary data.</text>
</comment>
<keyword evidence="4" id="KW-1185">Reference proteome</keyword>
<evidence type="ECO:0000313" key="2">
    <source>
        <dbReference type="EMBL" id="CAF1304953.1"/>
    </source>
</evidence>
<sequence length="205" mass="23831">MNDNLSVICEPGDTQIVDRSFRNVAGVFEQLGFALKMPGFLKTGAKQLDADQANDTRMITKTKWVIESFRSQFRTWRFFSERISQDFLLDIDILVRTLAANLNKYRPRLFYGKSADDYALANKMLLMKNKTSHLQQLISNGDLSLRNNWKNILHIDNNIDFQYLTLDFLREYTCGIYQIKQSSAYAKAHLYDHDGKFEFQVSSSE</sequence>
<evidence type="ECO:0000313" key="3">
    <source>
        <dbReference type="Proteomes" id="UP000663854"/>
    </source>
</evidence>
<evidence type="ECO:0000313" key="4">
    <source>
        <dbReference type="Proteomes" id="UP000663870"/>
    </source>
</evidence>
<organism evidence="1 3">
    <name type="scientific">Rotaria sordida</name>
    <dbReference type="NCBI Taxonomy" id="392033"/>
    <lineage>
        <taxon>Eukaryota</taxon>
        <taxon>Metazoa</taxon>
        <taxon>Spiralia</taxon>
        <taxon>Gnathifera</taxon>
        <taxon>Rotifera</taxon>
        <taxon>Eurotatoria</taxon>
        <taxon>Bdelloidea</taxon>
        <taxon>Philodinida</taxon>
        <taxon>Philodinidae</taxon>
        <taxon>Rotaria</taxon>
    </lineage>
</organism>
<name>A0A814JQT9_9BILA</name>
<evidence type="ECO:0000313" key="1">
    <source>
        <dbReference type="EMBL" id="CAF1041760.1"/>
    </source>
</evidence>
<reference evidence="1" key="1">
    <citation type="submission" date="2021-02" db="EMBL/GenBank/DDBJ databases">
        <authorList>
            <person name="Nowell W R."/>
        </authorList>
    </citation>
    <scope>NUCLEOTIDE SEQUENCE</scope>
</reference>
<dbReference type="Proteomes" id="UP000663854">
    <property type="component" value="Unassembled WGS sequence"/>
</dbReference>
<dbReference type="EMBL" id="CAJNOL010001174">
    <property type="protein sequence ID" value="CAF1304953.1"/>
    <property type="molecule type" value="Genomic_DNA"/>
</dbReference>
<accession>A0A814JQT9</accession>
<dbReference type="EMBL" id="CAJNOH010000442">
    <property type="protein sequence ID" value="CAF1041760.1"/>
    <property type="molecule type" value="Genomic_DNA"/>
</dbReference>